<gene>
    <name evidence="1" type="ORF">Goshw_006551</name>
</gene>
<dbReference type="AlphaFoldDB" id="A0A7J9KJY3"/>
<accession>A0A7J9KJY3</accession>
<dbReference type="Proteomes" id="UP000593576">
    <property type="component" value="Unassembled WGS sequence"/>
</dbReference>
<reference evidence="1 2" key="1">
    <citation type="journal article" date="2019" name="Genome Biol. Evol.">
        <title>Insights into the evolution of the New World diploid cottons (Gossypium, subgenus Houzingenia) based on genome sequencing.</title>
        <authorList>
            <person name="Grover C.E."/>
            <person name="Arick M.A. 2nd"/>
            <person name="Thrash A."/>
            <person name="Conover J.L."/>
            <person name="Sanders W.S."/>
            <person name="Peterson D.G."/>
            <person name="Frelichowski J.E."/>
            <person name="Scheffler J.A."/>
            <person name="Scheffler B.E."/>
            <person name="Wendel J.F."/>
        </authorList>
    </citation>
    <scope>NUCLEOTIDE SEQUENCE [LARGE SCALE GENOMIC DNA]</scope>
    <source>
        <strain evidence="1">1</strain>
        <tissue evidence="1">Leaf</tissue>
    </source>
</reference>
<proteinExistence type="predicted"/>
<evidence type="ECO:0000313" key="2">
    <source>
        <dbReference type="Proteomes" id="UP000593576"/>
    </source>
</evidence>
<evidence type="ECO:0008006" key="3">
    <source>
        <dbReference type="Google" id="ProtNLM"/>
    </source>
</evidence>
<dbReference type="OrthoDB" id="10335483at2759"/>
<sequence>MGSVGNNGKLKQNVESLRTDSRISIWKIEHIYRASLVPPPADTLKFKVEGAVKIAVERDRCGGVLGNDKGSTFALFSYPLQVIDSNLAVLLAIKIALEVFTKTDWFHKVNLAEFVSHIEELLTADATTVFPFSGSSIDARITISVNSLLGVTSNSLMFQGSFQQAALVIREMASETGILYRTLLP</sequence>
<dbReference type="EMBL" id="JABFAF010000001">
    <property type="protein sequence ID" value="MBA0846740.1"/>
    <property type="molecule type" value="Genomic_DNA"/>
</dbReference>
<keyword evidence="2" id="KW-1185">Reference proteome</keyword>
<organism evidence="1 2">
    <name type="scientific">Gossypium schwendimanii</name>
    <name type="common">Cotton</name>
    <dbReference type="NCBI Taxonomy" id="34291"/>
    <lineage>
        <taxon>Eukaryota</taxon>
        <taxon>Viridiplantae</taxon>
        <taxon>Streptophyta</taxon>
        <taxon>Embryophyta</taxon>
        <taxon>Tracheophyta</taxon>
        <taxon>Spermatophyta</taxon>
        <taxon>Magnoliopsida</taxon>
        <taxon>eudicotyledons</taxon>
        <taxon>Gunneridae</taxon>
        <taxon>Pentapetalae</taxon>
        <taxon>rosids</taxon>
        <taxon>malvids</taxon>
        <taxon>Malvales</taxon>
        <taxon>Malvaceae</taxon>
        <taxon>Malvoideae</taxon>
        <taxon>Gossypium</taxon>
    </lineage>
</organism>
<name>A0A7J9KJY3_GOSSC</name>
<evidence type="ECO:0000313" key="1">
    <source>
        <dbReference type="EMBL" id="MBA0846740.1"/>
    </source>
</evidence>
<comment type="caution">
    <text evidence="1">The sequence shown here is derived from an EMBL/GenBank/DDBJ whole genome shotgun (WGS) entry which is preliminary data.</text>
</comment>
<protein>
    <recommendedName>
        <fullName evidence="3">RNase H type-1 domain-containing protein</fullName>
    </recommendedName>
</protein>